<comment type="subcellular location">
    <subcellularLocation>
        <location evidence="1">Nucleus</location>
    </subcellularLocation>
</comment>
<evidence type="ECO:0000256" key="2">
    <source>
        <dbReference type="ARBA" id="ARBA00022723"/>
    </source>
</evidence>
<evidence type="ECO:0000313" key="10">
    <source>
        <dbReference type="EMBL" id="CAD7080468.1"/>
    </source>
</evidence>
<dbReference type="Pfam" id="PF12874">
    <property type="entry name" value="zf-met"/>
    <property type="match status" value="1"/>
</dbReference>
<feature type="region of interest" description="Disordered" evidence="8">
    <location>
        <begin position="210"/>
        <end position="230"/>
    </location>
</feature>
<dbReference type="PROSITE" id="PS00028">
    <property type="entry name" value="ZINC_FINGER_C2H2_1"/>
    <property type="match status" value="15"/>
</dbReference>
<dbReference type="SUPFAM" id="SSF57667">
    <property type="entry name" value="beta-beta-alpha zinc fingers"/>
    <property type="match status" value="4"/>
</dbReference>
<feature type="domain" description="C2H2-type" evidence="9">
    <location>
        <begin position="487"/>
        <end position="509"/>
    </location>
</feature>
<keyword evidence="2" id="KW-0479">Metal-binding</keyword>
<evidence type="ECO:0000259" key="9">
    <source>
        <dbReference type="PROSITE" id="PS50157"/>
    </source>
</evidence>
<feature type="compositionally biased region" description="Basic and acidic residues" evidence="8">
    <location>
        <begin position="163"/>
        <end position="179"/>
    </location>
</feature>
<dbReference type="SMART" id="SM00355">
    <property type="entry name" value="ZnF_C2H2"/>
    <property type="match status" value="15"/>
</dbReference>
<feature type="domain" description="C2H2-type" evidence="9">
    <location>
        <begin position="727"/>
        <end position="755"/>
    </location>
</feature>
<evidence type="ECO:0000256" key="4">
    <source>
        <dbReference type="ARBA" id="ARBA00022771"/>
    </source>
</evidence>
<evidence type="ECO:0000256" key="1">
    <source>
        <dbReference type="ARBA" id="ARBA00004123"/>
    </source>
</evidence>
<accession>A0A7R8UH14</accession>
<keyword evidence="5" id="KW-0862">Zinc</keyword>
<dbReference type="InterPro" id="IPR036236">
    <property type="entry name" value="Znf_C2H2_sf"/>
</dbReference>
<evidence type="ECO:0000313" key="11">
    <source>
        <dbReference type="Proteomes" id="UP000594454"/>
    </source>
</evidence>
<keyword evidence="6" id="KW-0539">Nucleus</keyword>
<gene>
    <name evidence="10" type="ORF">HERILL_LOCUS3621</name>
</gene>
<dbReference type="GO" id="GO:0000978">
    <property type="term" value="F:RNA polymerase II cis-regulatory region sequence-specific DNA binding"/>
    <property type="evidence" value="ECO:0007669"/>
    <property type="project" value="TreeGrafter"/>
</dbReference>
<dbReference type="PANTHER" id="PTHR24376:SF216">
    <property type="entry name" value="ZINC FINGER PROTEIN 420-LIKE"/>
    <property type="match status" value="1"/>
</dbReference>
<feature type="domain" description="C2H2-type" evidence="9">
    <location>
        <begin position="586"/>
        <end position="613"/>
    </location>
</feature>
<keyword evidence="11" id="KW-1185">Reference proteome</keyword>
<dbReference type="GO" id="GO:0008270">
    <property type="term" value="F:zinc ion binding"/>
    <property type="evidence" value="ECO:0007669"/>
    <property type="project" value="UniProtKB-KW"/>
</dbReference>
<name>A0A7R8UH14_HERIL</name>
<dbReference type="AlphaFoldDB" id="A0A7R8UH14"/>
<dbReference type="EMBL" id="LR899010">
    <property type="protein sequence ID" value="CAD7080468.1"/>
    <property type="molecule type" value="Genomic_DNA"/>
</dbReference>
<reference evidence="10 11" key="1">
    <citation type="submission" date="2020-11" db="EMBL/GenBank/DDBJ databases">
        <authorList>
            <person name="Wallbank WR R."/>
            <person name="Pardo Diaz C."/>
            <person name="Kozak K."/>
            <person name="Martin S."/>
            <person name="Jiggins C."/>
            <person name="Moest M."/>
            <person name="Warren A I."/>
            <person name="Generalovic N T."/>
            <person name="Byers J.R.P. K."/>
            <person name="Montejo-Kovacevich G."/>
            <person name="Yen C E."/>
        </authorList>
    </citation>
    <scope>NUCLEOTIDE SEQUENCE [LARGE SCALE GENOMIC DNA]</scope>
</reference>
<evidence type="ECO:0000256" key="5">
    <source>
        <dbReference type="ARBA" id="ARBA00022833"/>
    </source>
</evidence>
<dbReference type="PANTHER" id="PTHR24376">
    <property type="entry name" value="ZINC FINGER PROTEIN"/>
    <property type="match status" value="1"/>
</dbReference>
<evidence type="ECO:0000256" key="3">
    <source>
        <dbReference type="ARBA" id="ARBA00022737"/>
    </source>
</evidence>
<protein>
    <recommendedName>
        <fullName evidence="9">C2H2-type domain-containing protein</fullName>
    </recommendedName>
</protein>
<feature type="domain" description="C2H2-type" evidence="9">
    <location>
        <begin position="699"/>
        <end position="722"/>
    </location>
</feature>
<feature type="domain" description="C2H2-type" evidence="9">
    <location>
        <begin position="370"/>
        <end position="398"/>
    </location>
</feature>
<organism evidence="10 11">
    <name type="scientific">Hermetia illucens</name>
    <name type="common">Black soldier fly</name>
    <dbReference type="NCBI Taxonomy" id="343691"/>
    <lineage>
        <taxon>Eukaryota</taxon>
        <taxon>Metazoa</taxon>
        <taxon>Ecdysozoa</taxon>
        <taxon>Arthropoda</taxon>
        <taxon>Hexapoda</taxon>
        <taxon>Insecta</taxon>
        <taxon>Pterygota</taxon>
        <taxon>Neoptera</taxon>
        <taxon>Endopterygota</taxon>
        <taxon>Diptera</taxon>
        <taxon>Brachycera</taxon>
        <taxon>Stratiomyomorpha</taxon>
        <taxon>Stratiomyidae</taxon>
        <taxon>Hermetiinae</taxon>
        <taxon>Hermetia</taxon>
    </lineage>
</organism>
<proteinExistence type="predicted"/>
<feature type="domain" description="C2H2-type" evidence="9">
    <location>
        <begin position="295"/>
        <end position="323"/>
    </location>
</feature>
<dbReference type="InParanoid" id="A0A7R8UH14"/>
<dbReference type="InterPro" id="IPR013087">
    <property type="entry name" value="Znf_C2H2_type"/>
</dbReference>
<dbReference type="PROSITE" id="PS50157">
    <property type="entry name" value="ZINC_FINGER_C2H2_2"/>
    <property type="match status" value="13"/>
</dbReference>
<feature type="domain" description="C2H2-type" evidence="9">
    <location>
        <begin position="670"/>
        <end position="697"/>
    </location>
</feature>
<feature type="domain" description="C2H2-type" evidence="9">
    <location>
        <begin position="332"/>
        <end position="359"/>
    </location>
</feature>
<feature type="domain" description="C2H2-type" evidence="9">
    <location>
        <begin position="519"/>
        <end position="546"/>
    </location>
</feature>
<keyword evidence="3" id="KW-0677">Repeat</keyword>
<feature type="domain" description="C2H2-type" evidence="9">
    <location>
        <begin position="632"/>
        <end position="659"/>
    </location>
</feature>
<dbReference type="OrthoDB" id="7728048at2759"/>
<feature type="domain" description="C2H2-type" evidence="9">
    <location>
        <begin position="408"/>
        <end position="435"/>
    </location>
</feature>
<feature type="domain" description="C2H2-type" evidence="9">
    <location>
        <begin position="437"/>
        <end position="464"/>
    </location>
</feature>
<evidence type="ECO:0000256" key="8">
    <source>
        <dbReference type="SAM" id="MobiDB-lite"/>
    </source>
</evidence>
<feature type="region of interest" description="Disordered" evidence="8">
    <location>
        <begin position="163"/>
        <end position="182"/>
    </location>
</feature>
<evidence type="ECO:0000256" key="7">
    <source>
        <dbReference type="PROSITE-ProRule" id="PRU00042"/>
    </source>
</evidence>
<evidence type="ECO:0000256" key="6">
    <source>
        <dbReference type="ARBA" id="ARBA00023242"/>
    </source>
</evidence>
<keyword evidence="4 7" id="KW-0863">Zinc-finger</keyword>
<dbReference type="Gene3D" id="3.30.160.60">
    <property type="entry name" value="Classic Zinc Finger"/>
    <property type="match status" value="6"/>
</dbReference>
<dbReference type="GO" id="GO:0005634">
    <property type="term" value="C:nucleus"/>
    <property type="evidence" value="ECO:0007669"/>
    <property type="project" value="UniProtKB-SubCell"/>
</dbReference>
<feature type="domain" description="C2H2-type" evidence="9">
    <location>
        <begin position="557"/>
        <end position="584"/>
    </location>
</feature>
<dbReference type="GO" id="GO:0001228">
    <property type="term" value="F:DNA-binding transcription activator activity, RNA polymerase II-specific"/>
    <property type="evidence" value="ECO:0007669"/>
    <property type="project" value="TreeGrafter"/>
</dbReference>
<dbReference type="Proteomes" id="UP000594454">
    <property type="component" value="Chromosome 2"/>
</dbReference>
<sequence length="795" mass="92849">MDLVSLLNPGLHIELKSEKEVLEELLEDHYVEGGYPGFRGTDQKAKCGRILLSAPGHYTVMCNACDGRFDSMESFTNHLKTNHSDYGLRSDGWGKITTADESGHKKEEFGIGVDTKAGVTSSLGVHNTSKNIAAKKCRRKNCSSSDRQLDSKKAFLQRKEYHKERFDKQEPTHLGHDNQEGTSIELKVKEELDIADYQIQDPVYDARSVGTIEDESSDSSNGKGRTEDPDYMLKSKCRPSLVFTLKPQYDKDKKICITCNRQFDSKKTFRIHMNNHNRTIRKWKIDNGISPETTISCEFCSKQFRLEDRLRQHVVKRHGSLQVSPKFDDHKLFCITCNRAFCSLKSLGMHKQIHKVRDRRKQSALLKDAISCEFCGRQFETDDRFRRHSVLRHGDAIPMILKGDPTYLQCRFCFKQFETPTERHKHEMSHDGEKSPYRCPLCCKTFSRLLSRKIHELMHEENGSGWEPEVQPKLVFSKDPKFDDEKLFCITCNRGFPSESSLKNHKQKHRERILMKSGISCEICRARLRSKNGIRRHIVQHHGDKIPPSFKDDPTYLKCRFCYMEFEKPTERYRHEESHSKEKSPYHCSLCPQSFRRQCLRKVHELIHREIKSENPRPKRSERKSYLSEATICCDFCSRKFKSQAGLREHIVPHHGDKIPTCFKDDPTYLECRFCYKPFKKPTIRFRHEKSHAKEHKPYRCPLCPRSFGKNWSREQHKTIHSEVPLFRCLQCPKSYKLEQSLIYHVRYSHYDIKSNLSKTSGESFDLKSNETSHKLSNAIVENSESQSHMESQEM</sequence>